<dbReference type="AlphaFoldDB" id="F0RMT5"/>
<dbReference type="HOGENOM" id="CLU_025443_3_1_0"/>
<organism evidence="4 5">
    <name type="scientific">Deinococcus proteolyticus (strain ATCC 35074 / DSM 20540 / JCM 6276 / NBRC 101906 / NCIMB 13154 / VKM Ac-1939 / CCM 2703 / MRP)</name>
    <dbReference type="NCBI Taxonomy" id="693977"/>
    <lineage>
        <taxon>Bacteria</taxon>
        <taxon>Thermotogati</taxon>
        <taxon>Deinococcota</taxon>
        <taxon>Deinococci</taxon>
        <taxon>Deinococcales</taxon>
        <taxon>Deinococcaceae</taxon>
        <taxon>Deinococcus</taxon>
    </lineage>
</organism>
<keyword evidence="2" id="KW-0378">Hydrolase</keyword>
<evidence type="ECO:0000256" key="1">
    <source>
        <dbReference type="ARBA" id="ARBA00022723"/>
    </source>
</evidence>
<reference evidence="5" key="1">
    <citation type="submission" date="2011-02" db="EMBL/GenBank/DDBJ databases">
        <title>The complete sequence of chromosome of Deinococcus proteolyticus DSM 20540.</title>
        <authorList>
            <consortium name="US DOE Joint Genome Institute (JGI-PGF)"/>
            <person name="Lucas S."/>
            <person name="Copeland A."/>
            <person name="Lapidus A."/>
            <person name="Bruce D."/>
            <person name="Goodwin L."/>
            <person name="Pitluck S."/>
            <person name="Kyrpides N."/>
            <person name="Mavromatis K."/>
            <person name="Pagani I."/>
            <person name="Ivanova N."/>
            <person name="Ovchinnikova G."/>
            <person name="Zeytun A."/>
            <person name="Detter J.C."/>
            <person name="Han C."/>
            <person name="Land M."/>
            <person name="Hauser L."/>
            <person name="Markowitz V."/>
            <person name="Cheng J.-F."/>
            <person name="Hugenholtz P."/>
            <person name="Woyke T."/>
            <person name="Wu D."/>
            <person name="Pukall R."/>
            <person name="Steenblock K."/>
            <person name="Brambilla E."/>
            <person name="Klenk H.-P."/>
            <person name="Eisen J.A."/>
        </authorList>
    </citation>
    <scope>NUCLEOTIDE SEQUENCE [LARGE SCALE GENOMIC DNA]</scope>
    <source>
        <strain evidence="5">ATCC 35074 / DSM 20540 / JCM 6276 / NBRC 101906 / NCIMB 13154 / VKM Ac-1939 / CCM 2703 / MRP</strain>
    </source>
</reference>
<dbReference type="GO" id="GO:0016020">
    <property type="term" value="C:membrane"/>
    <property type="evidence" value="ECO:0007669"/>
    <property type="project" value="GOC"/>
</dbReference>
<protein>
    <submittedName>
        <fullName evidence="4">Metallophosphoesterase</fullName>
    </submittedName>
</protein>
<dbReference type="GO" id="GO:0008758">
    <property type="term" value="F:UDP-2,3-diacylglucosamine hydrolase activity"/>
    <property type="evidence" value="ECO:0007669"/>
    <property type="project" value="TreeGrafter"/>
</dbReference>
<feature type="domain" description="Calcineurin-like phosphoesterase" evidence="3">
    <location>
        <begin position="37"/>
        <end position="196"/>
    </location>
</feature>
<gene>
    <name evidence="4" type="ordered locus">Deipr_2022</name>
</gene>
<evidence type="ECO:0000256" key="2">
    <source>
        <dbReference type="ARBA" id="ARBA00022801"/>
    </source>
</evidence>
<name>F0RMT5_DEIPM</name>
<dbReference type="EMBL" id="CP002536">
    <property type="protein sequence ID" value="ADY27153.1"/>
    <property type="molecule type" value="Genomic_DNA"/>
</dbReference>
<dbReference type="eggNOG" id="COG1408">
    <property type="taxonomic scope" value="Bacteria"/>
</dbReference>
<dbReference type="KEGG" id="dpt:Deipr_2022"/>
<keyword evidence="1" id="KW-0479">Metal-binding</keyword>
<dbReference type="Gene3D" id="3.60.21.10">
    <property type="match status" value="1"/>
</dbReference>
<sequence length="279" mass="29861">MGLLGLGSLLGGGAVAGAYSLSVTRQRHALSGLRSPMRLVFLTDLHYGLYIGAGSVRRWVDAALAERPDLILLGGDFVDIRPGEQPTPLLEQLARLQAPLGVYGVWGNHDYGSFGRYDSRWRGAGQPGWQQRRSELARQLEVAGVQLLRNRAAQPRGDLQLLGTDDWQWGERPDLGALLAGAGERATLLLTHNPDILPTFPQPIGLTLAGHTHGGQVRLPGVGALVVPSAYGTRYAMGWHQGAHGSPAYVSRGLGVSGLPLRTLCPPEVTVLELVPGWS</sequence>
<dbReference type="GO" id="GO:0009245">
    <property type="term" value="P:lipid A biosynthetic process"/>
    <property type="evidence" value="ECO:0007669"/>
    <property type="project" value="TreeGrafter"/>
</dbReference>
<dbReference type="PANTHER" id="PTHR31302">
    <property type="entry name" value="TRANSMEMBRANE PROTEIN WITH METALLOPHOSPHOESTERASE DOMAIN-RELATED"/>
    <property type="match status" value="1"/>
</dbReference>
<dbReference type="GO" id="GO:0046872">
    <property type="term" value="F:metal ion binding"/>
    <property type="evidence" value="ECO:0007669"/>
    <property type="project" value="UniProtKB-KW"/>
</dbReference>
<dbReference type="Pfam" id="PF00149">
    <property type="entry name" value="Metallophos"/>
    <property type="match status" value="1"/>
</dbReference>
<dbReference type="InterPro" id="IPR004843">
    <property type="entry name" value="Calcineurin-like_PHP"/>
</dbReference>
<evidence type="ECO:0000313" key="5">
    <source>
        <dbReference type="Proteomes" id="UP000007718"/>
    </source>
</evidence>
<reference evidence="4 5" key="2">
    <citation type="journal article" date="2012" name="Stand. Genomic Sci.">
        <title>Complete genome sequence of the orange-red pigmented, radioresistant Deinococcus proteolyticus type strain (MRP(T)).</title>
        <authorList>
            <person name="Copeland A."/>
            <person name="Zeytun A."/>
            <person name="Yassawong M."/>
            <person name="Nolan M."/>
            <person name="Lucas S."/>
            <person name="Hammon N."/>
            <person name="Deshpande S."/>
            <person name="Cheng J.F."/>
            <person name="Han C."/>
            <person name="Tapia R."/>
            <person name="Goodwin L.A."/>
            <person name="Pitluck S."/>
            <person name="Mavromatis K."/>
            <person name="Liolios K."/>
            <person name="Pagani I."/>
            <person name="Ivanova N."/>
            <person name="Mikhailova N."/>
            <person name="Pati A."/>
            <person name="Chen A."/>
            <person name="Palaniappan K."/>
            <person name="Land M."/>
            <person name="Hauser L."/>
            <person name="Jeffries C.D."/>
            <person name="Brambilla E.M."/>
            <person name="Rohde M."/>
            <person name="Sikorski J."/>
            <person name="Pukall R."/>
            <person name="Goker M."/>
            <person name="Detter J.C."/>
            <person name="Woyke T."/>
            <person name="Bristow J."/>
            <person name="Eisen J.A."/>
            <person name="Markowitz V."/>
            <person name="Hugenholtz P."/>
            <person name="Kyrpides N.C."/>
            <person name="Klenk H.P."/>
            <person name="Lapidus A."/>
        </authorList>
    </citation>
    <scope>NUCLEOTIDE SEQUENCE [LARGE SCALE GENOMIC DNA]</scope>
    <source>
        <strain evidence="5">ATCC 35074 / DSM 20540 / JCM 6276 / NBRC 101906 / NCIMB 13154 / VKM Ac-1939 / CCM 2703 / MRP</strain>
    </source>
</reference>
<dbReference type="InterPro" id="IPR051158">
    <property type="entry name" value="Metallophosphoesterase_sf"/>
</dbReference>
<dbReference type="PANTHER" id="PTHR31302:SF31">
    <property type="entry name" value="PHOSPHODIESTERASE YAEI"/>
    <property type="match status" value="1"/>
</dbReference>
<evidence type="ECO:0000259" key="3">
    <source>
        <dbReference type="Pfam" id="PF00149"/>
    </source>
</evidence>
<dbReference type="InterPro" id="IPR029052">
    <property type="entry name" value="Metallo-depent_PP-like"/>
</dbReference>
<evidence type="ECO:0000313" key="4">
    <source>
        <dbReference type="EMBL" id="ADY27153.1"/>
    </source>
</evidence>
<dbReference type="SUPFAM" id="SSF56300">
    <property type="entry name" value="Metallo-dependent phosphatases"/>
    <property type="match status" value="1"/>
</dbReference>
<accession>F0RMT5</accession>
<keyword evidence="5" id="KW-1185">Reference proteome</keyword>
<proteinExistence type="predicted"/>
<dbReference type="Proteomes" id="UP000007718">
    <property type="component" value="Chromosome"/>
</dbReference>
<dbReference type="CDD" id="cd07385">
    <property type="entry name" value="MPP_YkuE_C"/>
    <property type="match status" value="1"/>
</dbReference>